<dbReference type="AlphaFoldDB" id="A0A538UBH7"/>
<evidence type="ECO:0000313" key="2">
    <source>
        <dbReference type="Proteomes" id="UP000319771"/>
    </source>
</evidence>
<dbReference type="EMBL" id="VBPB01000079">
    <property type="protein sequence ID" value="TMQ73190.1"/>
    <property type="molecule type" value="Genomic_DNA"/>
</dbReference>
<name>A0A538UBH7_UNCEI</name>
<sequence length="125" mass="13747">MRQFPYRAVRTEILPQAPLSEDDPLVQLERQALIEAGARLAELARAASPAALPPESPAVPAPPAEELTRAFFWQHGLHRLRGTVQYPGVPHMPRSDISSVSRVREIRTHGLKGGSTPHRVLHGVT</sequence>
<gene>
    <name evidence="1" type="ORF">E6K81_05370</name>
</gene>
<proteinExistence type="predicted"/>
<organism evidence="1 2">
    <name type="scientific">Eiseniibacteriota bacterium</name>
    <dbReference type="NCBI Taxonomy" id="2212470"/>
    <lineage>
        <taxon>Bacteria</taxon>
        <taxon>Candidatus Eiseniibacteriota</taxon>
    </lineage>
</organism>
<accession>A0A538UBH7</accession>
<protein>
    <submittedName>
        <fullName evidence="1">Uncharacterized protein</fullName>
    </submittedName>
</protein>
<evidence type="ECO:0000313" key="1">
    <source>
        <dbReference type="EMBL" id="TMQ73190.1"/>
    </source>
</evidence>
<dbReference type="Proteomes" id="UP000319771">
    <property type="component" value="Unassembled WGS sequence"/>
</dbReference>
<comment type="caution">
    <text evidence="1">The sequence shown here is derived from an EMBL/GenBank/DDBJ whole genome shotgun (WGS) entry which is preliminary data.</text>
</comment>
<reference evidence="1 2" key="1">
    <citation type="journal article" date="2019" name="Nat. Microbiol.">
        <title>Mediterranean grassland soil C-N compound turnover is dependent on rainfall and depth, and is mediated by genomically divergent microorganisms.</title>
        <authorList>
            <person name="Diamond S."/>
            <person name="Andeer P.F."/>
            <person name="Li Z."/>
            <person name="Crits-Christoph A."/>
            <person name="Burstein D."/>
            <person name="Anantharaman K."/>
            <person name="Lane K.R."/>
            <person name="Thomas B.C."/>
            <person name="Pan C."/>
            <person name="Northen T.R."/>
            <person name="Banfield J.F."/>
        </authorList>
    </citation>
    <scope>NUCLEOTIDE SEQUENCE [LARGE SCALE GENOMIC DNA]</scope>
    <source>
        <strain evidence="1">WS_11</strain>
    </source>
</reference>